<feature type="domain" description="ATP-grasp" evidence="2">
    <location>
        <begin position="705"/>
        <end position="741"/>
    </location>
</feature>
<dbReference type="Gene3D" id="3.40.630.30">
    <property type="match status" value="1"/>
</dbReference>
<dbReference type="Gene3D" id="3.30.470.20">
    <property type="entry name" value="ATP-grasp fold, B domain"/>
    <property type="match status" value="1"/>
</dbReference>
<sequence length="921" mass="98872">MVSESANQGGDTHATAPDTAAIAIQQGYPAHWEADVVLRDGATAHLRPVTPDDQDALLEMFHGQSENTIYLRFFSHKTTLTKRELERYTTVDHKDRVAFVIMLGGSMIGIGRYDRTEKPRDAEVAFLISDAHQGRGIGSILLEHLSAAALENDIDHFSAEVLPENRAMLRVFVEAGYDVARHFDDGVVALEFSIDPTEKQRSVMMAREHRAEARSTARILTPGSIAVIGASADPTNGGHVVVRNIVDSGFTGALYGINPTPFEQEGMIHKASVEDIGQPVDLAVVAVPYDSVLDVVDQCGRAGAHAVVIVTGGWAEAGAEGARRQRHLVRLARGHGMRVVGPASLGVLNNAPDQRFNATVLPAPLLPGNMGLFTQSGALGTLQASAAVRHGLGISTFLSAGNRADVSGNDMMQFWEDDPATQVCGMTLQSFGNPRKYSRIARRLSRTKPVIVAKSEVTGLRLPPGHTGRTTEAPAGALDAMLQQAGVLQVATSDQLMDLAAVASAQPWPAGGRTGFVTNAMALGRLMEDTAAILGMEVTATADNLDTAGGGQRAVETVHTALTDLLERDDVDAVVVCLIPAPGVSEDEWATTVAQAGQAANKTVVLAMTGSTEVRAPSHVHRCQTSQGCQASPDAELSLPVFLAPSSAVEALHRVQDWVAWRDREDDAVTVPEDIDAEAAEELLAQWATEVPGESLLSLDVERTHQLLSTYGITVLPTVRFRDVQEGLEAAERLGYPVALKSTDRHLRHRLDLGGVRLQIDAPDQLREAISSMRRTLPMGSETLDLQAMAPTGQAVVVTATEDPLVGPVVSFGIAGDAVKLLDDRAHRVPPLTDQDIRDMVREPKASRKLFGYEGQPPVAVEALEDLMIRVALMKDRHPQIARLDLNPVLLSSEHLTVLSADVRLGDPGQRTDSARRAMRR</sequence>
<evidence type="ECO:0000259" key="2">
    <source>
        <dbReference type="PROSITE" id="PS50975"/>
    </source>
</evidence>
<dbReference type="Pfam" id="PF13302">
    <property type="entry name" value="Acetyltransf_3"/>
    <property type="match status" value="1"/>
</dbReference>
<feature type="domain" description="N-acetyltransferase" evidence="3">
    <location>
        <begin position="44"/>
        <end position="195"/>
    </location>
</feature>
<name>A0A846TSZ6_9MICC</name>
<dbReference type="GO" id="GO:0046872">
    <property type="term" value="F:metal ion binding"/>
    <property type="evidence" value="ECO:0007669"/>
    <property type="project" value="InterPro"/>
</dbReference>
<dbReference type="RefSeq" id="WP_119932240.1">
    <property type="nucleotide sequence ID" value="NZ_JAAVUN010000003.1"/>
</dbReference>
<dbReference type="InterPro" id="IPR036291">
    <property type="entry name" value="NAD(P)-bd_dom_sf"/>
</dbReference>
<dbReference type="AlphaFoldDB" id="A0A846TSZ6"/>
<dbReference type="InterPro" id="IPR011761">
    <property type="entry name" value="ATP-grasp"/>
</dbReference>
<dbReference type="SUPFAM" id="SSF55729">
    <property type="entry name" value="Acyl-CoA N-acyltransferases (Nat)"/>
    <property type="match status" value="1"/>
</dbReference>
<dbReference type="SUPFAM" id="SSF56059">
    <property type="entry name" value="Glutathione synthetase ATP-binding domain-like"/>
    <property type="match status" value="1"/>
</dbReference>
<dbReference type="PANTHER" id="PTHR42793">
    <property type="entry name" value="COA BINDING DOMAIN CONTAINING PROTEIN"/>
    <property type="match status" value="1"/>
</dbReference>
<evidence type="ECO:0000256" key="1">
    <source>
        <dbReference type="PROSITE-ProRule" id="PRU00409"/>
    </source>
</evidence>
<dbReference type="InterPro" id="IPR013815">
    <property type="entry name" value="ATP_grasp_subdomain_1"/>
</dbReference>
<evidence type="ECO:0000313" key="5">
    <source>
        <dbReference type="Proteomes" id="UP000521379"/>
    </source>
</evidence>
<dbReference type="Pfam" id="PF13380">
    <property type="entry name" value="CoA_binding_2"/>
    <property type="match status" value="1"/>
</dbReference>
<dbReference type="InterPro" id="IPR032875">
    <property type="entry name" value="Succ_CoA_lig_flav_dom"/>
</dbReference>
<dbReference type="InterPro" id="IPR000182">
    <property type="entry name" value="GNAT_dom"/>
</dbReference>
<dbReference type="SUPFAM" id="SSF51735">
    <property type="entry name" value="NAD(P)-binding Rossmann-fold domains"/>
    <property type="match status" value="1"/>
</dbReference>
<accession>A0A846TSZ6</accession>
<evidence type="ECO:0000313" key="4">
    <source>
        <dbReference type="EMBL" id="NKE08924.1"/>
    </source>
</evidence>
<reference evidence="4 5" key="1">
    <citation type="submission" date="2020-02" db="EMBL/GenBank/DDBJ databases">
        <authorList>
            <person name="Sun Q."/>
        </authorList>
    </citation>
    <scope>NUCLEOTIDE SEQUENCE [LARGE SCALE GENOMIC DNA]</scope>
    <source>
        <strain evidence="4 5">YIM 13062</strain>
    </source>
</reference>
<dbReference type="GO" id="GO:0016747">
    <property type="term" value="F:acyltransferase activity, transferring groups other than amino-acyl groups"/>
    <property type="evidence" value="ECO:0007669"/>
    <property type="project" value="InterPro"/>
</dbReference>
<dbReference type="Pfam" id="PF13549">
    <property type="entry name" value="ATP-grasp_5"/>
    <property type="match status" value="1"/>
</dbReference>
<dbReference type="PROSITE" id="PS51186">
    <property type="entry name" value="GNAT"/>
    <property type="match status" value="1"/>
</dbReference>
<dbReference type="InterPro" id="IPR003781">
    <property type="entry name" value="CoA-bd"/>
</dbReference>
<dbReference type="Proteomes" id="UP000521379">
    <property type="component" value="Unassembled WGS sequence"/>
</dbReference>
<dbReference type="InterPro" id="IPR016102">
    <property type="entry name" value="Succinyl-CoA_synth-like"/>
</dbReference>
<dbReference type="PANTHER" id="PTHR42793:SF1">
    <property type="entry name" value="PEPTIDYL-LYSINE N-ACETYLTRANSFERASE PATZ"/>
    <property type="match status" value="1"/>
</dbReference>
<dbReference type="Gene3D" id="3.40.50.720">
    <property type="entry name" value="NAD(P)-binding Rossmann-like Domain"/>
    <property type="match status" value="1"/>
</dbReference>
<dbReference type="EMBL" id="JAAVUN010000003">
    <property type="protein sequence ID" value="NKE08924.1"/>
    <property type="molecule type" value="Genomic_DNA"/>
</dbReference>
<dbReference type="SUPFAM" id="SSF52210">
    <property type="entry name" value="Succinyl-CoA synthetase domains"/>
    <property type="match status" value="2"/>
</dbReference>
<dbReference type="Pfam" id="PF13607">
    <property type="entry name" value="Succ_CoA_lig"/>
    <property type="match status" value="1"/>
</dbReference>
<dbReference type="SMART" id="SM00881">
    <property type="entry name" value="CoA_binding"/>
    <property type="match status" value="1"/>
</dbReference>
<dbReference type="InterPro" id="IPR016181">
    <property type="entry name" value="Acyl_CoA_acyltransferase"/>
</dbReference>
<protein>
    <submittedName>
        <fullName evidence="4">GNAT family N-acetyltransferase</fullName>
    </submittedName>
</protein>
<dbReference type="GO" id="GO:0005524">
    <property type="term" value="F:ATP binding"/>
    <property type="evidence" value="ECO:0007669"/>
    <property type="project" value="UniProtKB-UniRule"/>
</dbReference>
<dbReference type="Gene3D" id="3.30.1490.20">
    <property type="entry name" value="ATP-grasp fold, A domain"/>
    <property type="match status" value="1"/>
</dbReference>
<dbReference type="PROSITE" id="PS50975">
    <property type="entry name" value="ATP_GRASP"/>
    <property type="match status" value="1"/>
</dbReference>
<gene>
    <name evidence="4" type="ORF">GTW58_02955</name>
</gene>
<evidence type="ECO:0000259" key="3">
    <source>
        <dbReference type="PROSITE" id="PS51186"/>
    </source>
</evidence>
<dbReference type="CDD" id="cd04301">
    <property type="entry name" value="NAT_SF"/>
    <property type="match status" value="1"/>
</dbReference>
<comment type="caution">
    <text evidence="4">The sequence shown here is derived from an EMBL/GenBank/DDBJ whole genome shotgun (WGS) entry which is preliminary data.</text>
</comment>
<keyword evidence="1" id="KW-0547">Nucleotide-binding</keyword>
<organism evidence="4 5">
    <name type="scientific">Kocuria subflava</name>
    <dbReference type="NCBI Taxonomy" id="1736139"/>
    <lineage>
        <taxon>Bacteria</taxon>
        <taxon>Bacillati</taxon>
        <taxon>Actinomycetota</taxon>
        <taxon>Actinomycetes</taxon>
        <taxon>Micrococcales</taxon>
        <taxon>Micrococcaceae</taxon>
        <taxon>Kocuria</taxon>
    </lineage>
</organism>
<keyword evidence="1" id="KW-0067">ATP-binding</keyword>
<dbReference type="Gene3D" id="3.40.50.261">
    <property type="entry name" value="Succinyl-CoA synthetase domains"/>
    <property type="match status" value="2"/>
</dbReference>
<keyword evidence="4" id="KW-0808">Transferase</keyword>
<keyword evidence="5" id="KW-1185">Reference proteome</keyword>
<proteinExistence type="predicted"/>